<dbReference type="Pfam" id="PF01106">
    <property type="entry name" value="NifU"/>
    <property type="match status" value="1"/>
</dbReference>
<dbReference type="InterPro" id="IPR034904">
    <property type="entry name" value="FSCA_dom_sf"/>
</dbReference>
<gene>
    <name evidence="4" type="ordered locus">AciX8_4215</name>
</gene>
<reference evidence="4 5" key="1">
    <citation type="submission" date="2011-11" db="EMBL/GenBank/DDBJ databases">
        <title>Complete sequence of Granulicella mallensis MP5ACTX8.</title>
        <authorList>
            <consortium name="US DOE Joint Genome Institute"/>
            <person name="Lucas S."/>
            <person name="Copeland A."/>
            <person name="Lapidus A."/>
            <person name="Cheng J.-F."/>
            <person name="Goodwin L."/>
            <person name="Pitluck S."/>
            <person name="Peters L."/>
            <person name="Lu M."/>
            <person name="Detter J.C."/>
            <person name="Han C."/>
            <person name="Tapia R."/>
            <person name="Land M."/>
            <person name="Hauser L."/>
            <person name="Kyrpides N."/>
            <person name="Ivanova N."/>
            <person name="Mikhailova N."/>
            <person name="Pagani I."/>
            <person name="Rawat S."/>
            <person name="Mannisto M."/>
            <person name="Haggblom M."/>
            <person name="Woyke T."/>
        </authorList>
    </citation>
    <scope>NUCLEOTIDE SEQUENCE [LARGE SCALE GENOMIC DNA]</scope>
    <source>
        <strain evidence="5">ATCC BAA-1857 / DSM 23137 / MP5ACTX8</strain>
    </source>
</reference>
<evidence type="ECO:0000313" key="5">
    <source>
        <dbReference type="Proteomes" id="UP000007113"/>
    </source>
</evidence>
<accession>G8NRQ2</accession>
<dbReference type="PANTHER" id="PTHR11178">
    <property type="entry name" value="IRON-SULFUR CLUSTER SCAFFOLD PROTEIN NFU-RELATED"/>
    <property type="match status" value="1"/>
</dbReference>
<feature type="compositionally biased region" description="Polar residues" evidence="2">
    <location>
        <begin position="12"/>
        <end position="21"/>
    </location>
</feature>
<dbReference type="GO" id="GO:0016226">
    <property type="term" value="P:iron-sulfur cluster assembly"/>
    <property type="evidence" value="ECO:0007669"/>
    <property type="project" value="InterPro"/>
</dbReference>
<dbReference type="AlphaFoldDB" id="G8NRQ2"/>
<sequence length="197" mass="21229">MAASAVVIESIGENQSASAASPQPRKPSEFKVQTDRVEKLAARLEQANDPETRATALELVQSVIELHGAALQALIDRCIATEEGERILNEALQDDLVSSMFLLHNLHPDDLETRVLRGIESVRPYLQEHGGDCELAGLDNGIVRLRLHGNCGSCPSSSLTLKNAVEEALFQAAPDIKEIIAENSAAKPATSNLVMIQ</sequence>
<comment type="similarity">
    <text evidence="1">Belongs to the NifU family.</text>
</comment>
<proteinExistence type="inferred from homology"/>
<organism evidence="4 5">
    <name type="scientific">Granulicella mallensis (strain ATCC BAA-1857 / DSM 23137 / MP5ACTX8)</name>
    <dbReference type="NCBI Taxonomy" id="682795"/>
    <lineage>
        <taxon>Bacteria</taxon>
        <taxon>Pseudomonadati</taxon>
        <taxon>Acidobacteriota</taxon>
        <taxon>Terriglobia</taxon>
        <taxon>Terriglobales</taxon>
        <taxon>Acidobacteriaceae</taxon>
        <taxon>Granulicella</taxon>
    </lineage>
</organism>
<evidence type="ECO:0000256" key="2">
    <source>
        <dbReference type="SAM" id="MobiDB-lite"/>
    </source>
</evidence>
<dbReference type="InterPro" id="IPR001075">
    <property type="entry name" value="NIF_FeS_clus_asmbl_NifU_C"/>
</dbReference>
<dbReference type="STRING" id="682795.AciX8_4215"/>
<dbReference type="GO" id="GO:0005506">
    <property type="term" value="F:iron ion binding"/>
    <property type="evidence" value="ECO:0007669"/>
    <property type="project" value="InterPro"/>
</dbReference>
<dbReference type="GO" id="GO:0051536">
    <property type="term" value="F:iron-sulfur cluster binding"/>
    <property type="evidence" value="ECO:0007669"/>
    <property type="project" value="InterPro"/>
</dbReference>
<dbReference type="Proteomes" id="UP000007113">
    <property type="component" value="Chromosome"/>
</dbReference>
<dbReference type="eggNOG" id="COG0694">
    <property type="taxonomic scope" value="Bacteria"/>
</dbReference>
<dbReference type="RefSeq" id="WP_014267364.1">
    <property type="nucleotide sequence ID" value="NC_016631.1"/>
</dbReference>
<dbReference type="KEGG" id="gma:AciX8_4215"/>
<name>G8NRQ2_GRAMM</name>
<evidence type="ECO:0000259" key="3">
    <source>
        <dbReference type="Pfam" id="PF01106"/>
    </source>
</evidence>
<feature type="domain" description="NIF system FeS cluster assembly NifU C-terminal" evidence="3">
    <location>
        <begin position="119"/>
        <end position="179"/>
    </location>
</feature>
<dbReference type="EMBL" id="CP003130">
    <property type="protein sequence ID" value="AEU38493.1"/>
    <property type="molecule type" value="Genomic_DNA"/>
</dbReference>
<dbReference type="Gene3D" id="3.30.300.130">
    <property type="entry name" value="Fe-S cluster assembly (FSCA)"/>
    <property type="match status" value="1"/>
</dbReference>
<evidence type="ECO:0000256" key="1">
    <source>
        <dbReference type="ARBA" id="ARBA00006420"/>
    </source>
</evidence>
<feature type="region of interest" description="Disordered" evidence="2">
    <location>
        <begin position="1"/>
        <end position="31"/>
    </location>
</feature>
<dbReference type="HOGENOM" id="CLU_106183_0_0_0"/>
<dbReference type="SUPFAM" id="SSF117916">
    <property type="entry name" value="Fe-S cluster assembly (FSCA) domain-like"/>
    <property type="match status" value="1"/>
</dbReference>
<dbReference type="PANTHER" id="PTHR11178:SF25">
    <property type="entry name" value="NIFU-LIKE PROTEIN 3, CHLOROPLASTIC"/>
    <property type="match status" value="1"/>
</dbReference>
<dbReference type="OrthoDB" id="9795104at2"/>
<evidence type="ECO:0000313" key="4">
    <source>
        <dbReference type="EMBL" id="AEU38493.1"/>
    </source>
</evidence>
<keyword evidence="5" id="KW-1185">Reference proteome</keyword>
<protein>
    <submittedName>
        <fullName evidence="4">Nitrogen-fixing NifU domain-containing protein</fullName>
    </submittedName>
</protein>